<dbReference type="Gene3D" id="3.40.50.300">
    <property type="entry name" value="P-loop containing nucleotide triphosphate hydrolases"/>
    <property type="match status" value="2"/>
</dbReference>
<sequence length="967" mass="107561">MRPLTLTLSAFGPFPGTETIRFSDLGENPLFLINGPTGAGKTTLLDAICFALYGKTTGDEREGAQMRCDLSPPDILTEVTFAFELGGRRFRIRRVPEQQRPKAKGEGTTTQNPEAQLVELLPDDSERLIVAAKVSEATREIEGLTGLSVDQFRQVMVLPQGQFRQLLLADSSEREKIFGQLFQTRIYKQLEEHLKIRATEIRRERERQQQLHQGILNGAEVESSEQLETELTSCEPACTTARKEREAKETAHSAAEKALTQGQALEQNFVRWDKTAADLRQCEEDRPRIDAIRAQIANAERAAKLAPLFADRSRCEKDLAQAQREADEATKRLAAARKALEEATVNRKATAQLQIELKQANEELTRLKGYHERVEGLANARTKKERADRTAKQTELVLQFKELADRYLALHNLEKKKLEVEQQQGILAKAKEQEETRRREQQEREERAKRLELAWHQGQAAILARELQEGAPCPVCGSIEHPTPAHADRELPNQQQVEQARNALRLATEALEEARQQTTKKQERLRDLEREAKSLQELVTTDAPLDRLKEEIRALQEETKNLAFSLPDREGIQHLDPEALRAERESARSSAAAAQAQVESAEQELPEAYRERGALDGAIAKTSATVTQIEKDIERLETCFQQATNALTAARTAGDAAAAQRQKAETALTEARQCAANALASSSFADETAYRSALLDDEKLQQRKVEEKAFEKKLEQLTGAHQQLSEQLQGTARPDLVTLVATTAAAKEAKDRATETWSSLDKRLSLLLDTRKKLESTAVEQKKLDDEYAVVGTLSDVANGQTGNKISLQRFVLSVLLDDVLLEAGHRLQLMSKGRYRLLRKEDRAKGNKASGLELEVEDAYTGKTRAVATLSGGESFMAALSLALGLSDVVQAYAGGIRLDTLFIDEGFGSLDAESLDLAIRALVDLQATGRMIGIISHVAELKEQMPLRLDVIADRGGSRVRLVKP</sequence>
<feature type="coiled-coil region" evidence="1">
    <location>
        <begin position="497"/>
        <end position="646"/>
    </location>
</feature>
<dbReference type="OrthoDB" id="9795626at2"/>
<dbReference type="SUPFAM" id="SSF52540">
    <property type="entry name" value="P-loop containing nucleoside triphosphate hydrolases"/>
    <property type="match status" value="1"/>
</dbReference>
<accession>A0A550J911</accession>
<keyword evidence="1" id="KW-0175">Coiled coil</keyword>
<evidence type="ECO:0000313" key="3">
    <source>
        <dbReference type="EMBL" id="TRO79727.1"/>
    </source>
</evidence>
<dbReference type="InterPro" id="IPR027417">
    <property type="entry name" value="P-loop_NTPase"/>
</dbReference>
<gene>
    <name evidence="3" type="ORF">FL622_12510</name>
</gene>
<keyword evidence="4" id="KW-1185">Reference proteome</keyword>
<dbReference type="EMBL" id="VJVV01000009">
    <property type="protein sequence ID" value="TRO79727.1"/>
    <property type="molecule type" value="Genomic_DNA"/>
</dbReference>
<feature type="region of interest" description="Disordered" evidence="2">
    <location>
        <begin position="94"/>
        <end position="113"/>
    </location>
</feature>
<dbReference type="Pfam" id="PF13555">
    <property type="entry name" value="AAA_29"/>
    <property type="match status" value="1"/>
</dbReference>
<dbReference type="Proteomes" id="UP000317155">
    <property type="component" value="Unassembled WGS sequence"/>
</dbReference>
<dbReference type="Pfam" id="PF13558">
    <property type="entry name" value="SbcC_Walker_B"/>
    <property type="match status" value="1"/>
</dbReference>
<dbReference type="PANTHER" id="PTHR32114:SF2">
    <property type="entry name" value="ABC TRANSPORTER ABCH.3"/>
    <property type="match status" value="1"/>
</dbReference>
<protein>
    <submittedName>
        <fullName evidence="3">SMC family ATPase</fullName>
    </submittedName>
</protein>
<feature type="compositionally biased region" description="Basic and acidic residues" evidence="2">
    <location>
        <begin position="94"/>
        <end position="105"/>
    </location>
</feature>
<dbReference type="PANTHER" id="PTHR32114">
    <property type="entry name" value="ABC TRANSPORTER ABCH.3"/>
    <property type="match status" value="1"/>
</dbReference>
<proteinExistence type="predicted"/>
<reference evidence="3 4" key="1">
    <citation type="submission" date="2019-07" db="EMBL/GenBank/DDBJ databases">
        <title>Insights of Desulfuromonas acetexigens electromicrobiology.</title>
        <authorList>
            <person name="Katuri K."/>
            <person name="Sapireddy V."/>
            <person name="Shaw D.R."/>
            <person name="Saikaly P."/>
        </authorList>
    </citation>
    <scope>NUCLEOTIDE SEQUENCE [LARGE SCALE GENOMIC DNA]</scope>
    <source>
        <strain evidence="3 4">2873</strain>
    </source>
</reference>
<evidence type="ECO:0000256" key="1">
    <source>
        <dbReference type="SAM" id="Coils"/>
    </source>
</evidence>
<feature type="coiled-coil region" evidence="1">
    <location>
        <begin position="312"/>
        <end position="451"/>
    </location>
</feature>
<organism evidence="3 4">
    <name type="scientific">Trichloromonas acetexigens</name>
    <dbReference type="NCBI Taxonomy" id="38815"/>
    <lineage>
        <taxon>Bacteria</taxon>
        <taxon>Pseudomonadati</taxon>
        <taxon>Thermodesulfobacteriota</taxon>
        <taxon>Desulfuromonadia</taxon>
        <taxon>Desulfuromonadales</taxon>
        <taxon>Trichloromonadaceae</taxon>
        <taxon>Trichloromonas</taxon>
    </lineage>
</organism>
<dbReference type="AlphaFoldDB" id="A0A550J911"/>
<name>A0A550J911_9BACT</name>
<evidence type="ECO:0000313" key="4">
    <source>
        <dbReference type="Proteomes" id="UP000317155"/>
    </source>
</evidence>
<dbReference type="RefSeq" id="WP_092058818.1">
    <property type="nucleotide sequence ID" value="NZ_FOJJ01000041.1"/>
</dbReference>
<dbReference type="GO" id="GO:0016887">
    <property type="term" value="F:ATP hydrolysis activity"/>
    <property type="evidence" value="ECO:0007669"/>
    <property type="project" value="InterPro"/>
</dbReference>
<comment type="caution">
    <text evidence="3">The sequence shown here is derived from an EMBL/GenBank/DDBJ whole genome shotgun (WGS) entry which is preliminary data.</text>
</comment>
<evidence type="ECO:0000256" key="2">
    <source>
        <dbReference type="SAM" id="MobiDB-lite"/>
    </source>
</evidence>
<dbReference type="GO" id="GO:0006302">
    <property type="term" value="P:double-strand break repair"/>
    <property type="evidence" value="ECO:0007669"/>
    <property type="project" value="InterPro"/>
</dbReference>